<name>A0A0E9PHN3_ANGAN</name>
<evidence type="ECO:0000313" key="1">
    <source>
        <dbReference type="EMBL" id="JAH03767.1"/>
    </source>
</evidence>
<protein>
    <submittedName>
        <fullName evidence="1">Uncharacterized protein</fullName>
    </submittedName>
</protein>
<reference evidence="1" key="1">
    <citation type="submission" date="2014-11" db="EMBL/GenBank/DDBJ databases">
        <authorList>
            <person name="Amaro Gonzalez C."/>
        </authorList>
    </citation>
    <scope>NUCLEOTIDE SEQUENCE</scope>
</reference>
<organism evidence="1">
    <name type="scientific">Anguilla anguilla</name>
    <name type="common">European freshwater eel</name>
    <name type="synonym">Muraena anguilla</name>
    <dbReference type="NCBI Taxonomy" id="7936"/>
    <lineage>
        <taxon>Eukaryota</taxon>
        <taxon>Metazoa</taxon>
        <taxon>Chordata</taxon>
        <taxon>Craniata</taxon>
        <taxon>Vertebrata</taxon>
        <taxon>Euteleostomi</taxon>
        <taxon>Actinopterygii</taxon>
        <taxon>Neopterygii</taxon>
        <taxon>Teleostei</taxon>
        <taxon>Anguilliformes</taxon>
        <taxon>Anguillidae</taxon>
        <taxon>Anguilla</taxon>
    </lineage>
</organism>
<dbReference type="EMBL" id="GBXM01104810">
    <property type="protein sequence ID" value="JAH03767.1"/>
    <property type="molecule type" value="Transcribed_RNA"/>
</dbReference>
<dbReference type="AlphaFoldDB" id="A0A0E9PHN3"/>
<accession>A0A0E9PHN3</accession>
<reference evidence="1" key="2">
    <citation type="journal article" date="2015" name="Fish Shellfish Immunol.">
        <title>Early steps in the European eel (Anguilla anguilla)-Vibrio vulnificus interaction in the gills: Role of the RtxA13 toxin.</title>
        <authorList>
            <person name="Callol A."/>
            <person name="Pajuelo D."/>
            <person name="Ebbesson L."/>
            <person name="Teles M."/>
            <person name="MacKenzie S."/>
            <person name="Amaro C."/>
        </authorList>
    </citation>
    <scope>NUCLEOTIDE SEQUENCE</scope>
</reference>
<sequence>MLKRKLPQAAAKKKLLNLILSAPPPHI</sequence>
<proteinExistence type="predicted"/>